<dbReference type="eggNOG" id="arCOG03064">
    <property type="taxonomic scope" value="Archaea"/>
</dbReference>
<name>L9WV94_9EURY</name>
<evidence type="ECO:0000259" key="2">
    <source>
        <dbReference type="Pfam" id="PF23439"/>
    </source>
</evidence>
<evidence type="ECO:0000256" key="1">
    <source>
        <dbReference type="SAM" id="MobiDB-lite"/>
    </source>
</evidence>
<comment type="caution">
    <text evidence="3">The sequence shown here is derived from an EMBL/GenBank/DDBJ whole genome shotgun (WGS) entry which is preliminary data.</text>
</comment>
<dbReference type="InterPro" id="IPR055548">
    <property type="entry name" value="DUF7124"/>
</dbReference>
<dbReference type="STRING" id="1227499.C493_14168"/>
<feature type="compositionally biased region" description="Acidic residues" evidence="1">
    <location>
        <begin position="1"/>
        <end position="11"/>
    </location>
</feature>
<reference evidence="3 4" key="1">
    <citation type="journal article" date="2014" name="PLoS Genet.">
        <title>Phylogenetically driven sequencing of extremely halophilic archaea reveals strategies for static and dynamic osmo-response.</title>
        <authorList>
            <person name="Becker E.A."/>
            <person name="Seitzer P.M."/>
            <person name="Tritt A."/>
            <person name="Larsen D."/>
            <person name="Krusor M."/>
            <person name="Yao A.I."/>
            <person name="Wu D."/>
            <person name="Madern D."/>
            <person name="Eisen J.A."/>
            <person name="Darling A.E."/>
            <person name="Facciotti M.T."/>
        </authorList>
    </citation>
    <scope>NUCLEOTIDE SEQUENCE [LARGE SCALE GENOMIC DNA]</scope>
    <source>
        <strain evidence="3 4">JCM 12255</strain>
    </source>
</reference>
<feature type="domain" description="DUF7124" evidence="2">
    <location>
        <begin position="158"/>
        <end position="269"/>
    </location>
</feature>
<dbReference type="Pfam" id="PF23439">
    <property type="entry name" value="DUF7124"/>
    <property type="match status" value="1"/>
</dbReference>
<protein>
    <recommendedName>
        <fullName evidence="2">DUF7124 domain-containing protein</fullName>
    </recommendedName>
</protein>
<evidence type="ECO:0000313" key="4">
    <source>
        <dbReference type="Proteomes" id="UP000011602"/>
    </source>
</evidence>
<feature type="compositionally biased region" description="Low complexity" evidence="1">
    <location>
        <begin position="105"/>
        <end position="114"/>
    </location>
</feature>
<evidence type="ECO:0000313" key="3">
    <source>
        <dbReference type="EMBL" id="ELY53347.1"/>
    </source>
</evidence>
<dbReference type="EMBL" id="AOHZ01000067">
    <property type="protein sequence ID" value="ELY53347.1"/>
    <property type="molecule type" value="Genomic_DNA"/>
</dbReference>
<proteinExistence type="predicted"/>
<gene>
    <name evidence="3" type="ORF">C493_14168</name>
</gene>
<feature type="compositionally biased region" description="Basic and acidic residues" evidence="1">
    <location>
        <begin position="136"/>
        <end position="152"/>
    </location>
</feature>
<feature type="region of interest" description="Disordered" evidence="1">
    <location>
        <begin position="1"/>
        <end position="157"/>
    </location>
</feature>
<feature type="compositionally biased region" description="Basic and acidic residues" evidence="1">
    <location>
        <begin position="12"/>
        <end position="24"/>
    </location>
</feature>
<dbReference type="PATRIC" id="fig|1227499.3.peg.2905"/>
<organism evidence="3 4">
    <name type="scientific">Natronolimnohabitans innermongolicus JCM 12255</name>
    <dbReference type="NCBI Taxonomy" id="1227499"/>
    <lineage>
        <taxon>Archaea</taxon>
        <taxon>Methanobacteriati</taxon>
        <taxon>Methanobacteriota</taxon>
        <taxon>Stenosarchaea group</taxon>
        <taxon>Halobacteria</taxon>
        <taxon>Halobacteriales</taxon>
        <taxon>Natrialbaceae</taxon>
        <taxon>Natronolimnohabitans</taxon>
    </lineage>
</organism>
<sequence>MEIDDGDEQAEDANHGDWLWRGEGDPDDEPAPNWSTTPTEAADDEAANAAADDGSTADRDGDAEPGTDEPGPGPEPESASKPTERSEPTDEPSATPKPKVPGDSAGPVGVPEESGGAGGGKPSRHAESGEGQGSSSHDDSESTERTSSHGDASDPDDMTLAFTYRAINRLADPQYAVADARGWSDWIGIVGTVSTPAIRKFQRDTGIDIDFFGGSETGPAERLADITPESMFYADRMVLVGTAGDDEIADAADWEFVPLETAAENADWAVEFSD</sequence>
<accession>L9WV94</accession>
<keyword evidence="4" id="KW-1185">Reference proteome</keyword>
<dbReference type="AlphaFoldDB" id="L9WV94"/>
<dbReference type="Proteomes" id="UP000011602">
    <property type="component" value="Unassembled WGS sequence"/>
</dbReference>